<comment type="caution">
    <text evidence="1">The sequence shown here is derived from an EMBL/GenBank/DDBJ whole genome shotgun (WGS) entry which is preliminary data.</text>
</comment>
<proteinExistence type="predicted"/>
<evidence type="ECO:0000313" key="1">
    <source>
        <dbReference type="EMBL" id="MCU6762602.1"/>
    </source>
</evidence>
<protein>
    <submittedName>
        <fullName evidence="1">Chloramphenicol acetyltransferase</fullName>
    </submittedName>
</protein>
<dbReference type="RefSeq" id="WP_158425302.1">
    <property type="nucleotide sequence ID" value="NZ_JAOQJQ010000003.1"/>
</dbReference>
<sequence length="213" mass="24840">MFRLIDMEHWERREHYQYYDEKLKCVYSITADLDVTALQKKVKEKHLKFYPAFVYCAARAVNAAREFRMGTDAEGNPGFWDVMHPSYTIFHEDDHTFSDLWTFYDESFSAFYQSMTADMALYGKKKGVKVKAGQPQNFFCISCVPWLNYSGYHTACVDSRPNLFPILTFGRYQEEGGRMKMPFTVTIAHAAADGYHTSKFIQDLQKIIDEAVF</sequence>
<dbReference type="PIRSF" id="PIRSF000440">
    <property type="entry name" value="CAT"/>
    <property type="match status" value="1"/>
</dbReference>
<gene>
    <name evidence="1" type="ORF">OCV88_09670</name>
</gene>
<dbReference type="Gene3D" id="3.30.559.10">
    <property type="entry name" value="Chloramphenicol acetyltransferase-like domain"/>
    <property type="match status" value="1"/>
</dbReference>
<organism evidence="1 2">
    <name type="scientific">Brotonthovivens ammoniilytica</name>
    <dbReference type="NCBI Taxonomy" id="2981725"/>
    <lineage>
        <taxon>Bacteria</taxon>
        <taxon>Bacillati</taxon>
        <taxon>Bacillota</taxon>
        <taxon>Clostridia</taxon>
        <taxon>Lachnospirales</taxon>
        <taxon>Lachnospiraceae</taxon>
        <taxon>Brotonthovivens</taxon>
    </lineage>
</organism>
<accession>A0ABT2TLT4</accession>
<dbReference type="PANTHER" id="PTHR38474">
    <property type="entry name" value="SLR0299 PROTEIN"/>
    <property type="match status" value="1"/>
</dbReference>
<name>A0ABT2TLT4_9FIRM</name>
<dbReference type="Proteomes" id="UP001652442">
    <property type="component" value="Unassembled WGS sequence"/>
</dbReference>
<keyword evidence="2" id="KW-1185">Reference proteome</keyword>
<dbReference type="Pfam" id="PF00302">
    <property type="entry name" value="CAT"/>
    <property type="match status" value="1"/>
</dbReference>
<dbReference type="SMART" id="SM01059">
    <property type="entry name" value="CAT"/>
    <property type="match status" value="1"/>
</dbReference>
<dbReference type="EMBL" id="JAOQJQ010000003">
    <property type="protein sequence ID" value="MCU6762602.1"/>
    <property type="molecule type" value="Genomic_DNA"/>
</dbReference>
<evidence type="ECO:0000313" key="2">
    <source>
        <dbReference type="Proteomes" id="UP001652442"/>
    </source>
</evidence>
<reference evidence="1 2" key="1">
    <citation type="journal article" date="2021" name="ISME Commun">
        <title>Automated analysis of genomic sequences facilitates high-throughput and comprehensive description of bacteria.</title>
        <authorList>
            <person name="Hitch T.C.A."/>
        </authorList>
    </citation>
    <scope>NUCLEOTIDE SEQUENCE [LARGE SCALE GENOMIC DNA]</scope>
    <source>
        <strain evidence="1 2">Sanger_109</strain>
    </source>
</reference>
<dbReference type="PANTHER" id="PTHR38474:SF2">
    <property type="entry name" value="CHLORAMPHENICOL ACETYLTRANSFERASE"/>
    <property type="match status" value="1"/>
</dbReference>
<dbReference type="InterPro" id="IPR023213">
    <property type="entry name" value="CAT-like_dom_sf"/>
</dbReference>
<dbReference type="SUPFAM" id="SSF52777">
    <property type="entry name" value="CoA-dependent acyltransferases"/>
    <property type="match status" value="1"/>
</dbReference>
<dbReference type="InterPro" id="IPR001707">
    <property type="entry name" value="Cmp_AcTrfase"/>
</dbReference>